<reference evidence="3 4" key="1">
    <citation type="submission" date="2024-07" db="EMBL/GenBank/DDBJ databases">
        <title>Section-level genome sequencing and comparative genomics of Aspergillus sections Usti and Cavernicolus.</title>
        <authorList>
            <consortium name="Lawrence Berkeley National Laboratory"/>
            <person name="Nybo J.L."/>
            <person name="Vesth T.C."/>
            <person name="Theobald S."/>
            <person name="Frisvad J.C."/>
            <person name="Larsen T.O."/>
            <person name="Kjaerboelling I."/>
            <person name="Rothschild-Mancinelli K."/>
            <person name="Lyhne E.K."/>
            <person name="Kogle M.E."/>
            <person name="Barry K."/>
            <person name="Clum A."/>
            <person name="Na H."/>
            <person name="Ledsgaard L."/>
            <person name="Lin J."/>
            <person name="Lipzen A."/>
            <person name="Kuo A."/>
            <person name="Riley R."/>
            <person name="Mondo S."/>
            <person name="Labutti K."/>
            <person name="Haridas S."/>
            <person name="Pangalinan J."/>
            <person name="Salamov A.A."/>
            <person name="Simmons B.A."/>
            <person name="Magnuson J.K."/>
            <person name="Chen J."/>
            <person name="Drula E."/>
            <person name="Henrissat B."/>
            <person name="Wiebenga A."/>
            <person name="Lubbers R.J."/>
            <person name="Gomes A.C."/>
            <person name="Makela M.R."/>
            <person name="Stajich J."/>
            <person name="Grigoriev I.V."/>
            <person name="Mortensen U.H."/>
            <person name="De Vries R.P."/>
            <person name="Baker S.E."/>
            <person name="Andersen M.R."/>
        </authorList>
    </citation>
    <scope>NUCLEOTIDE SEQUENCE [LARGE SCALE GENOMIC DNA]</scope>
    <source>
        <strain evidence="3 4">CBS 123904</strain>
    </source>
</reference>
<feature type="compositionally biased region" description="Basic and acidic residues" evidence="1">
    <location>
        <begin position="487"/>
        <end position="517"/>
    </location>
</feature>
<feature type="compositionally biased region" description="Low complexity" evidence="1">
    <location>
        <begin position="365"/>
        <end position="380"/>
    </location>
</feature>
<dbReference type="PROSITE" id="PS00636">
    <property type="entry name" value="DNAJ_1"/>
    <property type="match status" value="1"/>
</dbReference>
<feature type="compositionally biased region" description="Basic and acidic residues" evidence="1">
    <location>
        <begin position="96"/>
        <end position="112"/>
    </location>
</feature>
<proteinExistence type="predicted"/>
<sequence length="543" mass="62696">MTSLPDFDPYETLGVAKDATLADIKSSHRKLVLKCHPDKIKDESLRSQAQDQFQKVQQAYELLSDEKAREKYDNKVKLAELKREMMARGASFSRPTPREYRDGRYYEERTPADARSSAEAFFEDEGRFAESPRPTSRKHDDYGARPRSRATDEKKRSSRGVPSSATRAAKEARETTRASRADRDRNRTKERRRQTFDKFYAEDSESYDSDDSARSEVYYIPVKKPSSGRHRDTKSRTTESSRRSEARRRDLSDDEFSDGREYKHDILHSTAQKYIRRSKETVNEDRRHRSSRSPLRYDSGEPEVSSRHSTRTKRSSRDSVRPSSSRHGSREHLDPLPRVHEKVPSMPTHGTFPGAKAPPSPRPSHQPSRSSTTNVRSSSRSNRESSRRPETVPLYADAPRTTKLRSEKPDSGYASSSTPEAAEASPKSTRYKRSEPIIVEPSGQHPPPLRHSRTYSPPRVERQERRMPVRSSTYAYAPPDPSPRRTLFREIPSKESHLKEELKHARELREPKVEYIRPPHPHTTSYRDDYSQHIGRRQSTSAY</sequence>
<gene>
    <name evidence="3" type="ORF">BJY01DRAFT_58929</name>
</gene>
<comment type="caution">
    <text evidence="3">The sequence shown here is derived from an EMBL/GenBank/DDBJ whole genome shotgun (WGS) entry which is preliminary data.</text>
</comment>
<feature type="compositionally biased region" description="Basic and acidic residues" evidence="1">
    <location>
        <begin position="381"/>
        <end position="390"/>
    </location>
</feature>
<feature type="compositionally biased region" description="Low complexity" evidence="1">
    <location>
        <begin position="414"/>
        <end position="426"/>
    </location>
</feature>
<dbReference type="SUPFAM" id="SSF46565">
    <property type="entry name" value="Chaperone J-domain"/>
    <property type="match status" value="1"/>
</dbReference>
<dbReference type="CDD" id="cd06257">
    <property type="entry name" value="DnaJ"/>
    <property type="match status" value="1"/>
</dbReference>
<name>A0ABR4J8H0_9EURO</name>
<protein>
    <recommendedName>
        <fullName evidence="2">J domain-containing protein</fullName>
    </recommendedName>
</protein>
<evidence type="ECO:0000313" key="4">
    <source>
        <dbReference type="Proteomes" id="UP001610446"/>
    </source>
</evidence>
<dbReference type="PROSITE" id="PS50076">
    <property type="entry name" value="DNAJ_2"/>
    <property type="match status" value="1"/>
</dbReference>
<dbReference type="Pfam" id="PF00226">
    <property type="entry name" value="DnaJ"/>
    <property type="match status" value="1"/>
</dbReference>
<dbReference type="PANTHER" id="PTHR43096:SF10">
    <property type="entry name" value="CHAPERONE PROTEIN DNAJ A6, CHLOROPLASTIC"/>
    <property type="match status" value="1"/>
</dbReference>
<dbReference type="InterPro" id="IPR001623">
    <property type="entry name" value="DnaJ_domain"/>
</dbReference>
<evidence type="ECO:0000259" key="2">
    <source>
        <dbReference type="PROSITE" id="PS50076"/>
    </source>
</evidence>
<feature type="compositionally biased region" description="Basic and acidic residues" evidence="1">
    <location>
        <begin position="277"/>
        <end position="287"/>
    </location>
</feature>
<feature type="compositionally biased region" description="Basic and acidic residues" evidence="1">
    <location>
        <begin position="234"/>
        <end position="267"/>
    </location>
</feature>
<organism evidence="3 4">
    <name type="scientific">Aspergillus pseudoustus</name>
    <dbReference type="NCBI Taxonomy" id="1810923"/>
    <lineage>
        <taxon>Eukaryota</taxon>
        <taxon>Fungi</taxon>
        <taxon>Dikarya</taxon>
        <taxon>Ascomycota</taxon>
        <taxon>Pezizomycotina</taxon>
        <taxon>Eurotiomycetes</taxon>
        <taxon>Eurotiomycetidae</taxon>
        <taxon>Eurotiales</taxon>
        <taxon>Aspergillaceae</taxon>
        <taxon>Aspergillus</taxon>
        <taxon>Aspergillus subgen. Nidulantes</taxon>
    </lineage>
</organism>
<dbReference type="PRINTS" id="PR00625">
    <property type="entry name" value="JDOMAIN"/>
</dbReference>
<dbReference type="Proteomes" id="UP001610446">
    <property type="component" value="Unassembled WGS sequence"/>
</dbReference>
<dbReference type="EMBL" id="JBFXLU010000180">
    <property type="protein sequence ID" value="KAL2836356.1"/>
    <property type="molecule type" value="Genomic_DNA"/>
</dbReference>
<keyword evidence="4" id="KW-1185">Reference proteome</keyword>
<feature type="region of interest" description="Disordered" evidence="1">
    <location>
        <begin position="85"/>
        <end position="543"/>
    </location>
</feature>
<feature type="compositionally biased region" description="Basic and acidic residues" evidence="1">
    <location>
        <begin position="137"/>
        <end position="155"/>
    </location>
</feature>
<dbReference type="InterPro" id="IPR036869">
    <property type="entry name" value="J_dom_sf"/>
</dbReference>
<dbReference type="Gene3D" id="1.10.287.110">
    <property type="entry name" value="DnaJ domain"/>
    <property type="match status" value="1"/>
</dbReference>
<accession>A0ABR4J8H0</accession>
<evidence type="ECO:0000256" key="1">
    <source>
        <dbReference type="SAM" id="MobiDB-lite"/>
    </source>
</evidence>
<dbReference type="InterPro" id="IPR018253">
    <property type="entry name" value="DnaJ_domain_CS"/>
</dbReference>
<feature type="domain" description="J" evidence="2">
    <location>
        <begin position="8"/>
        <end position="76"/>
    </location>
</feature>
<feature type="compositionally biased region" description="Basic and acidic residues" evidence="1">
    <location>
        <begin position="168"/>
        <end position="201"/>
    </location>
</feature>
<evidence type="ECO:0000313" key="3">
    <source>
        <dbReference type="EMBL" id="KAL2836356.1"/>
    </source>
</evidence>
<feature type="compositionally biased region" description="Basic and acidic residues" evidence="1">
    <location>
        <begin position="328"/>
        <end position="343"/>
    </location>
</feature>
<dbReference type="SMART" id="SM00271">
    <property type="entry name" value="DnaJ"/>
    <property type="match status" value="1"/>
</dbReference>
<dbReference type="PANTHER" id="PTHR43096">
    <property type="entry name" value="DNAJ HOMOLOG 1, MITOCHONDRIAL-RELATED"/>
    <property type="match status" value="1"/>
</dbReference>